<dbReference type="AlphaFoldDB" id="A0A2T2XEP8"/>
<organism evidence="1 2">
    <name type="scientific">Sulfobacillus benefaciens</name>
    <dbReference type="NCBI Taxonomy" id="453960"/>
    <lineage>
        <taxon>Bacteria</taxon>
        <taxon>Bacillati</taxon>
        <taxon>Bacillota</taxon>
        <taxon>Clostridia</taxon>
        <taxon>Eubacteriales</taxon>
        <taxon>Clostridiales Family XVII. Incertae Sedis</taxon>
        <taxon>Sulfobacillus</taxon>
    </lineage>
</organism>
<dbReference type="EMBL" id="PXYW01000030">
    <property type="protein sequence ID" value="PSR32902.1"/>
    <property type="molecule type" value="Genomic_DNA"/>
</dbReference>
<dbReference type="Proteomes" id="UP000242972">
    <property type="component" value="Unassembled WGS sequence"/>
</dbReference>
<comment type="caution">
    <text evidence="1">The sequence shown here is derived from an EMBL/GenBank/DDBJ whole genome shotgun (WGS) entry which is preliminary data.</text>
</comment>
<proteinExistence type="predicted"/>
<evidence type="ECO:0000313" key="1">
    <source>
        <dbReference type="EMBL" id="PSR32902.1"/>
    </source>
</evidence>
<evidence type="ECO:0000313" key="2">
    <source>
        <dbReference type="Proteomes" id="UP000242972"/>
    </source>
</evidence>
<protein>
    <recommendedName>
        <fullName evidence="3">Glutaredoxin domain-containing protein</fullName>
    </recommendedName>
</protein>
<gene>
    <name evidence="1" type="ORF">C7B46_12545</name>
</gene>
<accession>A0A2T2XEP8</accession>
<reference evidence="1 2" key="1">
    <citation type="journal article" date="2014" name="BMC Genomics">
        <title>Comparison of environmental and isolate Sulfobacillus genomes reveals diverse carbon, sulfur, nitrogen, and hydrogen metabolisms.</title>
        <authorList>
            <person name="Justice N.B."/>
            <person name="Norman A."/>
            <person name="Brown C.T."/>
            <person name="Singh A."/>
            <person name="Thomas B.C."/>
            <person name="Banfield J.F."/>
        </authorList>
    </citation>
    <scope>NUCLEOTIDE SEQUENCE [LARGE SCALE GENOMIC DNA]</scope>
    <source>
        <strain evidence="1">AMDSBA4</strain>
    </source>
</reference>
<evidence type="ECO:0008006" key="3">
    <source>
        <dbReference type="Google" id="ProtNLM"/>
    </source>
</evidence>
<sequence length="65" mass="7324">MCNGTKEFLSSYGFGYVDHTLTDRANVERMKILSRGERGIPVIVMNGVVSIALDRHRLKSHLGLY</sequence>
<name>A0A2T2XEP8_9FIRM</name>
<dbReference type="Gene3D" id="3.40.30.10">
    <property type="entry name" value="Glutaredoxin"/>
    <property type="match status" value="1"/>
</dbReference>